<dbReference type="EMBL" id="JAWHQM010000085">
    <property type="protein sequence ID" value="KAK5636932.1"/>
    <property type="molecule type" value="Genomic_DNA"/>
</dbReference>
<comment type="caution">
    <text evidence="1">The sequence shown here is derived from an EMBL/GenBank/DDBJ whole genome shotgun (WGS) entry which is preliminary data.</text>
</comment>
<keyword evidence="2" id="KW-1185">Reference proteome</keyword>
<accession>A0AAN7ZB30</accession>
<reference evidence="1 2" key="1">
    <citation type="submission" date="2023-10" db="EMBL/GenBank/DDBJ databases">
        <title>Draft genome sequence of Xylaria bambusicola isolate GMP-LS, the root and basal stem rot pathogen of sugarcane in Indonesia.</title>
        <authorList>
            <person name="Selvaraj P."/>
            <person name="Muralishankar V."/>
            <person name="Muruganantham S."/>
            <person name="Sp S."/>
            <person name="Haryani S."/>
            <person name="Lau K.J.X."/>
            <person name="Naqvi N.I."/>
        </authorList>
    </citation>
    <scope>NUCLEOTIDE SEQUENCE [LARGE SCALE GENOMIC DNA]</scope>
    <source>
        <strain evidence="1">GMP-LS</strain>
    </source>
</reference>
<dbReference type="AlphaFoldDB" id="A0AAN7ZB30"/>
<protein>
    <submittedName>
        <fullName evidence="1">Uncharacterized protein</fullName>
    </submittedName>
</protein>
<organism evidence="1 2">
    <name type="scientific">Xylaria bambusicola</name>
    <dbReference type="NCBI Taxonomy" id="326684"/>
    <lineage>
        <taxon>Eukaryota</taxon>
        <taxon>Fungi</taxon>
        <taxon>Dikarya</taxon>
        <taxon>Ascomycota</taxon>
        <taxon>Pezizomycotina</taxon>
        <taxon>Sordariomycetes</taxon>
        <taxon>Xylariomycetidae</taxon>
        <taxon>Xylariales</taxon>
        <taxon>Xylariaceae</taxon>
        <taxon>Xylaria</taxon>
    </lineage>
</organism>
<dbReference type="Proteomes" id="UP001305414">
    <property type="component" value="Unassembled WGS sequence"/>
</dbReference>
<proteinExistence type="predicted"/>
<evidence type="ECO:0000313" key="2">
    <source>
        <dbReference type="Proteomes" id="UP001305414"/>
    </source>
</evidence>
<gene>
    <name evidence="1" type="ORF">RRF57_012644</name>
</gene>
<sequence length="159" mass="17954">MVALNFETGSIGYGNYFHKKYFCSAFTYNPNNEPCSGLDLTKERLWIHATCGSMSLPYNWTDKLKIMGFASVNIADMSKQVAELTDQCITDACEIDSDSYCKVKYAVKRACFCGIPFRVGVDKRVAMINVACGPTPLPNDWTDKLQTIGFEHIPRDEWH</sequence>
<evidence type="ECO:0000313" key="1">
    <source>
        <dbReference type="EMBL" id="KAK5636932.1"/>
    </source>
</evidence>
<name>A0AAN7ZB30_9PEZI</name>